<evidence type="ECO:0000313" key="3">
    <source>
        <dbReference type="Ensembl" id="ENSMMMP00000023261.1"/>
    </source>
</evidence>
<dbReference type="Ensembl" id="ENSMMMT00000026351.1">
    <property type="protein sequence ID" value="ENSMMMP00000023261.1"/>
    <property type="gene ID" value="ENSMMMG00000020377.1"/>
</dbReference>
<organism evidence="3 4">
    <name type="scientific">Marmota marmota marmota</name>
    <name type="common">Alpine marmot</name>
    <dbReference type="NCBI Taxonomy" id="9994"/>
    <lineage>
        <taxon>Eukaryota</taxon>
        <taxon>Metazoa</taxon>
        <taxon>Chordata</taxon>
        <taxon>Craniata</taxon>
        <taxon>Vertebrata</taxon>
        <taxon>Euteleostomi</taxon>
        <taxon>Mammalia</taxon>
        <taxon>Eutheria</taxon>
        <taxon>Euarchontoglires</taxon>
        <taxon>Glires</taxon>
        <taxon>Rodentia</taxon>
        <taxon>Sciuromorpha</taxon>
        <taxon>Sciuridae</taxon>
        <taxon>Xerinae</taxon>
        <taxon>Marmotini</taxon>
        <taxon>Marmota</taxon>
    </lineage>
</organism>
<feature type="transmembrane region" description="Helical" evidence="2">
    <location>
        <begin position="125"/>
        <end position="149"/>
    </location>
</feature>
<protein>
    <submittedName>
        <fullName evidence="3">Outer dense fiber of sperm tails 4</fullName>
    </submittedName>
</protein>
<keyword evidence="2" id="KW-0812">Transmembrane</keyword>
<feature type="compositionally biased region" description="Basic and acidic residues" evidence="1">
    <location>
        <begin position="13"/>
        <end position="25"/>
    </location>
</feature>
<feature type="transmembrane region" description="Helical" evidence="2">
    <location>
        <begin position="41"/>
        <end position="63"/>
    </location>
</feature>
<evidence type="ECO:0000256" key="2">
    <source>
        <dbReference type="SAM" id="Phobius"/>
    </source>
</evidence>
<accession>A0A8C6A5P4</accession>
<proteinExistence type="predicted"/>
<feature type="region of interest" description="Disordered" evidence="1">
    <location>
        <begin position="1"/>
        <end position="26"/>
    </location>
</feature>
<name>A0A8C6A5P4_MARMA</name>
<reference evidence="3" key="1">
    <citation type="submission" date="2025-08" db="UniProtKB">
        <authorList>
            <consortium name="Ensembl"/>
        </authorList>
    </citation>
    <scope>IDENTIFICATION</scope>
</reference>
<sequence length="177" mass="20013">MATDLDGNIQKMMDNKKQSPSDHRRNSALPLQWRMTHSSRWMAQVAASELSLVAFIFMLIMVFSKTWLHPSGSRFYKRYPKDINNIIHTSVHVMSLGLLYTCPAKSCSQVENEKDTFKIWTNHPVFGVAKVIFSLALGIGFLLTIWLHLPYLPGLQKVPAFGLIGTIMSFCEGAPQL</sequence>
<keyword evidence="4" id="KW-1185">Reference proteome</keyword>
<keyword evidence="2" id="KW-0472">Membrane</keyword>
<keyword evidence="2" id="KW-1133">Transmembrane helix</keyword>
<dbReference type="AlphaFoldDB" id="A0A8C6A5P4"/>
<evidence type="ECO:0000313" key="4">
    <source>
        <dbReference type="Proteomes" id="UP000694407"/>
    </source>
</evidence>
<reference evidence="3" key="2">
    <citation type="submission" date="2025-09" db="UniProtKB">
        <authorList>
            <consortium name="Ensembl"/>
        </authorList>
    </citation>
    <scope>IDENTIFICATION</scope>
</reference>
<dbReference type="GeneTree" id="ENSGT01030000234855"/>
<evidence type="ECO:0000256" key="1">
    <source>
        <dbReference type="SAM" id="MobiDB-lite"/>
    </source>
</evidence>
<dbReference type="Proteomes" id="UP000694407">
    <property type="component" value="Unplaced"/>
</dbReference>